<dbReference type="PROSITE" id="PS50297">
    <property type="entry name" value="ANK_REP_REGION"/>
    <property type="match status" value="2"/>
</dbReference>
<gene>
    <name evidence="5" type="primary">Contig4837.g5172</name>
    <name evidence="5" type="ORF">STYLEM_11053</name>
</gene>
<proteinExistence type="predicted"/>
<keyword evidence="5" id="KW-0540">Nuclease</keyword>
<dbReference type="GO" id="GO:0003676">
    <property type="term" value="F:nucleic acid binding"/>
    <property type="evidence" value="ECO:0007669"/>
    <property type="project" value="InterPro"/>
</dbReference>
<keyword evidence="1" id="KW-0677">Repeat</keyword>
<evidence type="ECO:0000256" key="1">
    <source>
        <dbReference type="ARBA" id="ARBA00022737"/>
    </source>
</evidence>
<keyword evidence="5" id="KW-0269">Exonuclease</keyword>
<dbReference type="Pfam" id="PF01612">
    <property type="entry name" value="DNA_pol_A_exo1"/>
    <property type="match status" value="1"/>
</dbReference>
<dbReference type="Pfam" id="PF00023">
    <property type="entry name" value="Ank"/>
    <property type="match status" value="1"/>
</dbReference>
<dbReference type="Pfam" id="PF12796">
    <property type="entry name" value="Ank_2"/>
    <property type="match status" value="2"/>
</dbReference>
<evidence type="ECO:0000313" key="5">
    <source>
        <dbReference type="EMBL" id="CDW82028.1"/>
    </source>
</evidence>
<dbReference type="SUPFAM" id="SSF48403">
    <property type="entry name" value="Ankyrin repeat"/>
    <property type="match status" value="2"/>
</dbReference>
<dbReference type="InterPro" id="IPR012337">
    <property type="entry name" value="RNaseH-like_sf"/>
</dbReference>
<feature type="repeat" description="ANK" evidence="3">
    <location>
        <begin position="251"/>
        <end position="283"/>
    </location>
</feature>
<dbReference type="EMBL" id="CCKQ01010506">
    <property type="protein sequence ID" value="CDW82028.1"/>
    <property type="molecule type" value="Genomic_DNA"/>
</dbReference>
<keyword evidence="2 3" id="KW-0040">ANK repeat</keyword>
<dbReference type="Gene3D" id="1.25.40.20">
    <property type="entry name" value="Ankyrin repeat-containing domain"/>
    <property type="match status" value="3"/>
</dbReference>
<evidence type="ECO:0000256" key="2">
    <source>
        <dbReference type="ARBA" id="ARBA00023043"/>
    </source>
</evidence>
<dbReference type="GO" id="GO:0006139">
    <property type="term" value="P:nucleobase-containing compound metabolic process"/>
    <property type="evidence" value="ECO:0007669"/>
    <property type="project" value="InterPro"/>
</dbReference>
<keyword evidence="6" id="KW-1185">Reference proteome</keyword>
<accession>A0A078AME8</accession>
<dbReference type="PANTHER" id="PTHR24198:SF165">
    <property type="entry name" value="ANKYRIN REPEAT-CONTAINING PROTEIN-RELATED"/>
    <property type="match status" value="1"/>
</dbReference>
<evidence type="ECO:0000313" key="6">
    <source>
        <dbReference type="Proteomes" id="UP000039865"/>
    </source>
</evidence>
<reference evidence="5 6" key="1">
    <citation type="submission" date="2014-06" db="EMBL/GenBank/DDBJ databases">
        <authorList>
            <person name="Swart Estienne"/>
        </authorList>
    </citation>
    <scope>NUCLEOTIDE SEQUENCE [LARGE SCALE GENOMIC DNA]</scope>
    <source>
        <strain evidence="5 6">130c</strain>
    </source>
</reference>
<dbReference type="InterPro" id="IPR002562">
    <property type="entry name" value="3'-5'_exonuclease_dom"/>
</dbReference>
<dbReference type="OrthoDB" id="313470at2759"/>
<name>A0A078AME8_STYLE</name>
<dbReference type="InParanoid" id="A0A078AME8"/>
<feature type="domain" description="3'-5' exonuclease" evidence="4">
    <location>
        <begin position="851"/>
        <end position="943"/>
    </location>
</feature>
<dbReference type="InterPro" id="IPR036397">
    <property type="entry name" value="RNaseH_sf"/>
</dbReference>
<dbReference type="SUPFAM" id="SSF53098">
    <property type="entry name" value="Ribonuclease H-like"/>
    <property type="match status" value="1"/>
</dbReference>
<keyword evidence="5" id="KW-0378">Hydrolase</keyword>
<dbReference type="SMART" id="SM00248">
    <property type="entry name" value="ANK"/>
    <property type="match status" value="7"/>
</dbReference>
<dbReference type="OMA" id="NEFEWKL"/>
<organism evidence="5 6">
    <name type="scientific">Stylonychia lemnae</name>
    <name type="common">Ciliate</name>
    <dbReference type="NCBI Taxonomy" id="5949"/>
    <lineage>
        <taxon>Eukaryota</taxon>
        <taxon>Sar</taxon>
        <taxon>Alveolata</taxon>
        <taxon>Ciliophora</taxon>
        <taxon>Intramacronucleata</taxon>
        <taxon>Spirotrichea</taxon>
        <taxon>Stichotrichia</taxon>
        <taxon>Sporadotrichida</taxon>
        <taxon>Oxytrichidae</taxon>
        <taxon>Stylonychinae</taxon>
        <taxon>Stylonychia</taxon>
    </lineage>
</organism>
<dbReference type="PROSITE" id="PS50088">
    <property type="entry name" value="ANK_REPEAT"/>
    <property type="match status" value="2"/>
</dbReference>
<dbReference type="GO" id="GO:0008408">
    <property type="term" value="F:3'-5' exonuclease activity"/>
    <property type="evidence" value="ECO:0007669"/>
    <property type="project" value="InterPro"/>
</dbReference>
<feature type="repeat" description="ANK" evidence="3">
    <location>
        <begin position="284"/>
        <end position="316"/>
    </location>
</feature>
<dbReference type="Proteomes" id="UP000039865">
    <property type="component" value="Unassembled WGS sequence"/>
</dbReference>
<dbReference type="InterPro" id="IPR002110">
    <property type="entry name" value="Ankyrin_rpt"/>
</dbReference>
<dbReference type="InterPro" id="IPR036770">
    <property type="entry name" value="Ankyrin_rpt-contain_sf"/>
</dbReference>
<evidence type="ECO:0000259" key="4">
    <source>
        <dbReference type="Pfam" id="PF01612"/>
    </source>
</evidence>
<evidence type="ECO:0000256" key="3">
    <source>
        <dbReference type="PROSITE-ProRule" id="PRU00023"/>
    </source>
</evidence>
<dbReference type="AlphaFoldDB" id="A0A078AME8"/>
<dbReference type="Gene3D" id="3.30.420.10">
    <property type="entry name" value="Ribonuclease H-like superfamily/Ribonuclease H"/>
    <property type="match status" value="1"/>
</dbReference>
<protein>
    <submittedName>
        <fullName evidence="5">3-5 exonuclease family protein</fullName>
    </submittedName>
</protein>
<sequence>MLWEISVLNKIYKTNTFSRLKSRVHNGRKIYVISSNNKFSSVVTELEKGDEINCHNDEDLLRKYFGKSHKIDLYDKPSDYLSDLYLYDSIFELAKMADSSIPNETAIQWIKKLFSGFNSDINESDSLKNAYDLNRHLALRLVSLNLINYLDIIASSAVRRNPFARELLSKNNVQMLNILRWNKWIDDITQIDFNKIQVYHLKKEGKIQEAMTKFTSSKDLIMAVKKNQYDKVKQILDKNKNAVHSRDTDKTNESLVHLAAERGDIEMIKLLQSYGADIDGMDKESATPLFYACQMGKLDIVKYLDSQGAKIHHKEFQERTALYIGCDVDVPTKLGRSALSKACWNGRIEVVEKLVSAPNININKQDLSGRTALHNAVCIACSTNAVDSIDVLMSFKADITIQNSKGNYPIHMYPDLNVRNYWGFSPFEATIATDKQSVILYFIQKAINGEKVPIELDIKHQIFENERCLRILIDYNSYKTLSVIITQVTYQDEQISKKLIEYFLKEGLIRSILLNHWKIWTVIFEFFEDEKVQIPQQLLNDILLCSIAQDLNFEFFFDKFLKIRQREMPLFAVKACCFTKNSDFLFKIVEAYQNYNQSTILQTLTEEHQKKFDIEGLLNHEYNEGKKILKKFNYQQMFQSFSGYNPLHLAILKNSFESVRLIIDETNIDVCQLTQNDESCILLACKNGVNIEILESLLVGLRSIKPLDEVKEFLNIQDKSTLKAFDYCKIRKRTDLAVILGDFVDSSKSVIEIGYELVNLDFKGQARMLFDKEIQSITNLNHLEQYFPLQEPFLKSQFKMKFEKSITKQIKPLHFTPFTWIDSEEIMIKAISSMKEQLSQCNLLSVDLEYHNLARSDLDIFVVNLFDTGRAYQMIQKMPENAPKHMDLASLETLCEKFLGIQMDKFFQISDWRIRPLPQGMIDYARSDSHFLIPLYVIFQQILIGQINNLWLKDETSQEDWVIHLKKLSTDKKNKHFNGLGILAKMTNDFSVEKILKTNNQRVKITIKN</sequence>
<dbReference type="PANTHER" id="PTHR24198">
    <property type="entry name" value="ANKYRIN REPEAT AND PROTEIN KINASE DOMAIN-CONTAINING PROTEIN"/>
    <property type="match status" value="1"/>
</dbReference>